<comment type="caution">
    <text evidence="2">The sequence shown here is derived from an EMBL/GenBank/DDBJ whole genome shotgun (WGS) entry which is preliminary data.</text>
</comment>
<dbReference type="AlphaFoldDB" id="A0A2M8QC22"/>
<dbReference type="InterPro" id="IPR050664">
    <property type="entry name" value="Octanoyltrans_LipM/LipL"/>
</dbReference>
<reference evidence="2 3" key="1">
    <citation type="submission" date="2017-11" db="EMBL/GenBank/DDBJ databases">
        <title>Evolution of Phototrophy in the Chloroflexi Phylum Driven by Horizontal Gene Transfer.</title>
        <authorList>
            <person name="Ward L.M."/>
            <person name="Hemp J."/>
            <person name="Shih P.M."/>
            <person name="Mcglynn S.E."/>
            <person name="Fischer W."/>
        </authorList>
    </citation>
    <scope>NUCLEOTIDE SEQUENCE [LARGE SCALE GENOMIC DNA]</scope>
    <source>
        <strain evidence="2">JP3_7</strain>
    </source>
</reference>
<evidence type="ECO:0000259" key="1">
    <source>
        <dbReference type="PROSITE" id="PS51733"/>
    </source>
</evidence>
<dbReference type="Pfam" id="PF21948">
    <property type="entry name" value="LplA-B_cat"/>
    <property type="match status" value="1"/>
</dbReference>
<protein>
    <recommendedName>
        <fullName evidence="1">BPL/LPL catalytic domain-containing protein</fullName>
    </recommendedName>
</protein>
<organism evidence="2 3">
    <name type="scientific">Candidatus Thermofonsia Clade 3 bacterium</name>
    <dbReference type="NCBI Taxonomy" id="2364212"/>
    <lineage>
        <taxon>Bacteria</taxon>
        <taxon>Bacillati</taxon>
        <taxon>Chloroflexota</taxon>
        <taxon>Candidatus Thermofontia</taxon>
        <taxon>Candidatus Thermofonsia Clade 3</taxon>
    </lineage>
</organism>
<gene>
    <name evidence="2" type="ORF">CUN48_09070</name>
</gene>
<proteinExistence type="predicted"/>
<dbReference type="PANTHER" id="PTHR43679">
    <property type="entry name" value="OCTANOYLTRANSFERASE LIPM-RELATED"/>
    <property type="match status" value="1"/>
</dbReference>
<feature type="domain" description="BPL/LPL catalytic" evidence="1">
    <location>
        <begin position="32"/>
        <end position="235"/>
    </location>
</feature>
<accession>A0A2M8QC22</accession>
<dbReference type="InterPro" id="IPR045864">
    <property type="entry name" value="aa-tRNA-synth_II/BPL/LPL"/>
</dbReference>
<dbReference type="PROSITE" id="PS51733">
    <property type="entry name" value="BPL_LPL_CATALYTIC"/>
    <property type="match status" value="1"/>
</dbReference>
<dbReference type="SUPFAM" id="SSF55681">
    <property type="entry name" value="Class II aaRS and biotin synthetases"/>
    <property type="match status" value="1"/>
</dbReference>
<dbReference type="EMBL" id="PGTN01000053">
    <property type="protein sequence ID" value="PJF47345.1"/>
    <property type="molecule type" value="Genomic_DNA"/>
</dbReference>
<evidence type="ECO:0000313" key="2">
    <source>
        <dbReference type="EMBL" id="PJF47345.1"/>
    </source>
</evidence>
<dbReference type="Proteomes" id="UP000230790">
    <property type="component" value="Unassembled WGS sequence"/>
</dbReference>
<sequence length="265" mass="29100">MPFEFRLIYDGAHDGATNMARDEAISRAVSARRQPPTLRLYGWEPPAISLGQSQRIDSVDEARCRADGIDIVRRPTGGLAILHADELTYSISLPITHPIAEGDLMTSYRRIAEAIMGALRLLGVPDVGANRVAKEDKAKGPVCFEAPSDYEVVGAGRKLVGSAQWRRVDGVLQHGSLPLRGDIARICAYLRDAPSPAQVRAHAATLQDALGRLVSWDAVAEAYRRAFAEALDIRFIVGVLTAEELCCAEELRATKYAHSEWTRRR</sequence>
<dbReference type="InterPro" id="IPR004143">
    <property type="entry name" value="BPL_LPL_catalytic"/>
</dbReference>
<evidence type="ECO:0000313" key="3">
    <source>
        <dbReference type="Proteomes" id="UP000230790"/>
    </source>
</evidence>
<name>A0A2M8QC22_9CHLR</name>
<dbReference type="Gene3D" id="3.30.930.10">
    <property type="entry name" value="Bira Bifunctional Protein, Domain 2"/>
    <property type="match status" value="1"/>
</dbReference>
<dbReference type="PANTHER" id="PTHR43679:SF2">
    <property type="entry name" value="OCTANOYL-[GCVH]:PROTEIN N-OCTANOYLTRANSFERASE"/>
    <property type="match status" value="1"/>
</dbReference>
<dbReference type="CDD" id="cd16443">
    <property type="entry name" value="LplA"/>
    <property type="match status" value="1"/>
</dbReference>